<sequence length="130" mass="13347">MSRRPPSALIRSRFALWLFACALLLKAAVPLLASASAEAQGKALVEVCTVYGVKTIVLDGEPAPDHQATHAGDHCALSAVMALAAPQPAALPSLTPGAPQAIPSPQAVETAPDASARWRARLKQGPPALA</sequence>
<accession>A0ABZ0D116</accession>
<evidence type="ECO:0000256" key="2">
    <source>
        <dbReference type="SAM" id="SignalP"/>
    </source>
</evidence>
<gene>
    <name evidence="3" type="ORF">RXV79_02415</name>
</gene>
<dbReference type="EMBL" id="CP136336">
    <property type="protein sequence ID" value="WOB08922.1"/>
    <property type="molecule type" value="Genomic_DNA"/>
</dbReference>
<reference evidence="3 4" key="1">
    <citation type="submission" date="2023-10" db="EMBL/GenBank/DDBJ databases">
        <title>Bacteria for the degradation of biodegradable plastic PBAT(Polybutylene adipate terephthalate).</title>
        <authorList>
            <person name="Weon H.-Y."/>
            <person name="Yeon J."/>
        </authorList>
    </citation>
    <scope>NUCLEOTIDE SEQUENCE [LARGE SCALE GENOMIC DNA]</scope>
    <source>
        <strain evidence="3 4">SBD 7-3</strain>
    </source>
</reference>
<dbReference type="InterPro" id="IPR021333">
    <property type="entry name" value="DUF2946"/>
</dbReference>
<proteinExistence type="predicted"/>
<feature type="region of interest" description="Disordered" evidence="1">
    <location>
        <begin position="91"/>
        <end position="115"/>
    </location>
</feature>
<dbReference type="Pfam" id="PF11162">
    <property type="entry name" value="DUF2946"/>
    <property type="match status" value="1"/>
</dbReference>
<evidence type="ECO:0000256" key="1">
    <source>
        <dbReference type="SAM" id="MobiDB-lite"/>
    </source>
</evidence>
<dbReference type="Proteomes" id="UP001303946">
    <property type="component" value="Chromosome"/>
</dbReference>
<feature type="signal peptide" evidence="2">
    <location>
        <begin position="1"/>
        <end position="39"/>
    </location>
</feature>
<evidence type="ECO:0008006" key="5">
    <source>
        <dbReference type="Google" id="ProtNLM"/>
    </source>
</evidence>
<feature type="chain" id="PRO_5045191011" description="DUF2946 domain-containing protein" evidence="2">
    <location>
        <begin position="40"/>
        <end position="130"/>
    </location>
</feature>
<protein>
    <recommendedName>
        <fullName evidence="5">DUF2946 domain-containing protein</fullName>
    </recommendedName>
</protein>
<organism evidence="3 4">
    <name type="scientific">Piscinibacter gummiphilus</name>
    <dbReference type="NCBI Taxonomy" id="946333"/>
    <lineage>
        <taxon>Bacteria</taxon>
        <taxon>Pseudomonadati</taxon>
        <taxon>Pseudomonadota</taxon>
        <taxon>Betaproteobacteria</taxon>
        <taxon>Burkholderiales</taxon>
        <taxon>Sphaerotilaceae</taxon>
        <taxon>Piscinibacter</taxon>
    </lineage>
</organism>
<keyword evidence="2" id="KW-0732">Signal</keyword>
<evidence type="ECO:0000313" key="3">
    <source>
        <dbReference type="EMBL" id="WOB08922.1"/>
    </source>
</evidence>
<dbReference type="RefSeq" id="WP_316701825.1">
    <property type="nucleotide sequence ID" value="NZ_CP136336.1"/>
</dbReference>
<evidence type="ECO:0000313" key="4">
    <source>
        <dbReference type="Proteomes" id="UP001303946"/>
    </source>
</evidence>
<name>A0ABZ0D116_9BURK</name>
<keyword evidence="4" id="KW-1185">Reference proteome</keyword>